<dbReference type="CDD" id="cd10791">
    <property type="entry name" value="GH38N_AMII_like_1"/>
    <property type="match status" value="1"/>
</dbReference>
<dbReference type="InterPro" id="IPR027291">
    <property type="entry name" value="Glyco_hydro_38_N_sf"/>
</dbReference>
<evidence type="ECO:0000313" key="3">
    <source>
        <dbReference type="Proteomes" id="UP000680638"/>
    </source>
</evidence>
<protein>
    <recommendedName>
        <fullName evidence="1">Glycoside hydrolase family 38 N-terminal domain-containing protein</fullName>
    </recommendedName>
</protein>
<organism evidence="2 3">
    <name type="scientific">Paenibacillus cookii</name>
    <dbReference type="NCBI Taxonomy" id="157839"/>
    <lineage>
        <taxon>Bacteria</taxon>
        <taxon>Bacillati</taxon>
        <taxon>Bacillota</taxon>
        <taxon>Bacilli</taxon>
        <taxon>Bacillales</taxon>
        <taxon>Paenibacillaceae</taxon>
        <taxon>Paenibacillus</taxon>
    </lineage>
</organism>
<sequence length="808" mass="91507">MFVIHHSHTDIGYTERQERIEQYHVDFIRQAIRICKDMRSGKRDEWSGFKWTCETFWAVEQFLKEADSEERRDFAEAVRQGDIELSGTYLNMTELADEDLLRAIHAKAAEYGRTIGCPVDSAMTADINGYSWGYAQSLLDAGISHLFSCIHTHHGMFALGRKQTPFWWEAPDGRKLLVWNGEHYMFGNELGLCPDGVGSYMIRDEFRTPAIVDNREEIMKTRIERYLSKLEDEGYPYDFVPVMVSGLATDNGSPNGDIARAIRSWNELHGDRITVEMSTLSRFFSHLKQQDAEIPVYRGDWPDWWSDGVSSTPMHTQMFRDAQRTLRKVKSLDPRQQTVSREELSGIEQQLVMYAEHTWGFHASVHAPWHWNVQMLEARKLAYAANASRLAHLALDKVRHALGGALLYPGRPFRYRVANTERHALRQLADLEWDGFENERFKDGLEVVDESTGQAVLHQIGVQCASVEVDLGPGEQKQFTVRPAKTSKAVTTSNVKLVGADTVYDIEDMYPSGKAKDACVFSQHGAESPYVNIRWNEEGIVSWVIKETGEDLIRADRKHGAFTPVYEVTLAEGPANSGSMYAVRSAMGRNRKGLNVQRFVGRLAKAKAVSNGPLYGVVELQFETRGMSCYSVFLKLYAGSSRVDVSVRFHKESVWEPENVYISLPFTSGMPDAETLWLDKAGAPVRPGIDQLPGTLLDYYCIQEGLAFAGENRALMIATPDTPLVQLGSLDHGKRLLHTQQTEGTERHLYVWAMSNYWETNFKATLGGFYEFRYFIDWSKDVGTAEEAIGRCRAMSSGAAVWRVRADS</sequence>
<evidence type="ECO:0000313" key="2">
    <source>
        <dbReference type="EMBL" id="GIO67612.1"/>
    </source>
</evidence>
<dbReference type="EMBL" id="BORW01000010">
    <property type="protein sequence ID" value="GIO67612.1"/>
    <property type="molecule type" value="Genomic_DNA"/>
</dbReference>
<name>A0ABQ4LWG1_9BACL</name>
<dbReference type="SUPFAM" id="SSF88713">
    <property type="entry name" value="Glycoside hydrolase/deacetylase"/>
    <property type="match status" value="1"/>
</dbReference>
<reference evidence="2 3" key="1">
    <citation type="submission" date="2021-03" db="EMBL/GenBank/DDBJ databases">
        <title>Antimicrobial resistance genes in bacteria isolated from Japanese honey, and their potential for conferring macrolide and lincosamide resistance in the American foulbrood pathogen Paenibacillus larvae.</title>
        <authorList>
            <person name="Okamoto M."/>
            <person name="Kumagai M."/>
            <person name="Kanamori H."/>
            <person name="Takamatsu D."/>
        </authorList>
    </citation>
    <scope>NUCLEOTIDE SEQUENCE [LARGE SCALE GENOMIC DNA]</scope>
    <source>
        <strain evidence="2 3">J21TS3</strain>
    </source>
</reference>
<accession>A0ABQ4LWG1</accession>
<dbReference type="InterPro" id="IPR011330">
    <property type="entry name" value="Glyco_hydro/deAcase_b/a-brl"/>
</dbReference>
<dbReference type="Pfam" id="PF01074">
    <property type="entry name" value="Glyco_hydro_38N"/>
    <property type="match status" value="1"/>
</dbReference>
<dbReference type="Gene3D" id="3.20.110.10">
    <property type="entry name" value="Glycoside hydrolase 38, N terminal domain"/>
    <property type="match status" value="1"/>
</dbReference>
<dbReference type="InterPro" id="IPR000602">
    <property type="entry name" value="Glyco_hydro_38_N"/>
</dbReference>
<gene>
    <name evidence="2" type="ORF">J21TS3_24330</name>
</gene>
<keyword evidence="3" id="KW-1185">Reference proteome</keyword>
<feature type="domain" description="Glycoside hydrolase family 38 N-terminal" evidence="1">
    <location>
        <begin position="1"/>
        <end position="298"/>
    </location>
</feature>
<dbReference type="Proteomes" id="UP000680638">
    <property type="component" value="Unassembled WGS sequence"/>
</dbReference>
<proteinExistence type="predicted"/>
<evidence type="ECO:0000259" key="1">
    <source>
        <dbReference type="Pfam" id="PF01074"/>
    </source>
</evidence>
<comment type="caution">
    <text evidence="2">The sequence shown here is derived from an EMBL/GenBank/DDBJ whole genome shotgun (WGS) entry which is preliminary data.</text>
</comment>